<name>A0A0P1G2B5_THAGE</name>
<feature type="compositionally biased region" description="Basic and acidic residues" evidence="1">
    <location>
        <begin position="87"/>
        <end position="98"/>
    </location>
</feature>
<evidence type="ECO:0000313" key="2">
    <source>
        <dbReference type="EMBL" id="CUH66993.1"/>
    </source>
</evidence>
<proteinExistence type="predicted"/>
<sequence length="151" mass="16671">MTLYDYKVVPAPARGTKARGIKGPDARFANTIETVLNEMAAAGWEFQRAETLPSEERHGLTHTATTFRTLLVFRRPRPGDISAFAPRRVEPADPRPEADQDETAQDDAPATTVSKTPEQPDNGVEDVIDDEDAISSVLQSRAQQLQREGKQ</sequence>
<reference evidence="2 3" key="1">
    <citation type="submission" date="2015-09" db="EMBL/GenBank/DDBJ databases">
        <authorList>
            <consortium name="Swine Surveillance"/>
        </authorList>
    </citation>
    <scope>NUCLEOTIDE SEQUENCE [LARGE SCALE GENOMIC DNA]</scope>
    <source>
        <strain evidence="2 3">CECT 4357</strain>
    </source>
</reference>
<keyword evidence="3" id="KW-1185">Reference proteome</keyword>
<dbReference type="EMBL" id="CYSA01000025">
    <property type="protein sequence ID" value="CUH66993.1"/>
    <property type="molecule type" value="Genomic_DNA"/>
</dbReference>
<dbReference type="Proteomes" id="UP000051587">
    <property type="component" value="Unassembled WGS sequence"/>
</dbReference>
<evidence type="ECO:0008006" key="4">
    <source>
        <dbReference type="Google" id="ProtNLM"/>
    </source>
</evidence>
<organism evidence="2 3">
    <name type="scientific">Thalassovita gelatinovora</name>
    <name type="common">Thalassobius gelatinovorus</name>
    <dbReference type="NCBI Taxonomy" id="53501"/>
    <lineage>
        <taxon>Bacteria</taxon>
        <taxon>Pseudomonadati</taxon>
        <taxon>Pseudomonadota</taxon>
        <taxon>Alphaproteobacteria</taxon>
        <taxon>Rhodobacterales</taxon>
        <taxon>Roseobacteraceae</taxon>
        <taxon>Thalassovita</taxon>
    </lineage>
</organism>
<evidence type="ECO:0000313" key="3">
    <source>
        <dbReference type="Proteomes" id="UP000051587"/>
    </source>
</evidence>
<dbReference type="STRING" id="53501.SAMN04488043_105306"/>
<feature type="region of interest" description="Disordered" evidence="1">
    <location>
        <begin position="80"/>
        <end position="131"/>
    </location>
</feature>
<evidence type="ECO:0000256" key="1">
    <source>
        <dbReference type="SAM" id="MobiDB-lite"/>
    </source>
</evidence>
<accession>A0A0P1G2B5</accession>
<gene>
    <name evidence="2" type="ORF">TG4357_02768</name>
</gene>
<dbReference type="AlphaFoldDB" id="A0A0P1G2B5"/>
<protein>
    <recommendedName>
        <fullName evidence="4">DUF4177 domain-containing protein</fullName>
    </recommendedName>
</protein>